<dbReference type="EMBL" id="LT629757">
    <property type="protein sequence ID" value="SDS09106.1"/>
    <property type="molecule type" value="Genomic_DNA"/>
</dbReference>
<protein>
    <submittedName>
        <fullName evidence="2">Methyltransferase domain-containing protein</fullName>
    </submittedName>
</protein>
<dbReference type="InterPro" id="IPR013216">
    <property type="entry name" value="Methyltransf_11"/>
</dbReference>
<dbReference type="Pfam" id="PF08241">
    <property type="entry name" value="Methyltransf_11"/>
    <property type="match status" value="1"/>
</dbReference>
<dbReference type="PANTHER" id="PTHR43036:SF2">
    <property type="entry name" value="OS04G0481300 PROTEIN"/>
    <property type="match status" value="1"/>
</dbReference>
<proteinExistence type="predicted"/>
<dbReference type="PANTHER" id="PTHR43036">
    <property type="entry name" value="OSJNBB0011N17.9 PROTEIN"/>
    <property type="match status" value="1"/>
</dbReference>
<evidence type="ECO:0000313" key="2">
    <source>
        <dbReference type="EMBL" id="SDS09106.1"/>
    </source>
</evidence>
<dbReference type="GO" id="GO:0008757">
    <property type="term" value="F:S-adenosylmethionine-dependent methyltransferase activity"/>
    <property type="evidence" value="ECO:0007669"/>
    <property type="project" value="InterPro"/>
</dbReference>
<dbReference type="InterPro" id="IPR029063">
    <property type="entry name" value="SAM-dependent_MTases_sf"/>
</dbReference>
<keyword evidence="2" id="KW-0489">Methyltransferase</keyword>
<organism evidence="2 3">
    <name type="scientific">Nocardioides scoriae</name>
    <dbReference type="NCBI Taxonomy" id="642780"/>
    <lineage>
        <taxon>Bacteria</taxon>
        <taxon>Bacillati</taxon>
        <taxon>Actinomycetota</taxon>
        <taxon>Actinomycetes</taxon>
        <taxon>Propionibacteriales</taxon>
        <taxon>Nocardioidaceae</taxon>
        <taxon>Nocardioides</taxon>
    </lineage>
</organism>
<dbReference type="STRING" id="642780.SAMN04488570_1107"/>
<reference evidence="3" key="1">
    <citation type="submission" date="2016-10" db="EMBL/GenBank/DDBJ databases">
        <authorList>
            <person name="Varghese N."/>
            <person name="Submissions S."/>
        </authorList>
    </citation>
    <scope>NUCLEOTIDE SEQUENCE [LARGE SCALE GENOMIC DNA]</scope>
    <source>
        <strain evidence="3">DSM 22127</strain>
    </source>
</reference>
<accession>A0A1H1PCV7</accession>
<gene>
    <name evidence="2" type="ORF">SAMN04488570_1107</name>
</gene>
<dbReference type="SUPFAM" id="SSF53335">
    <property type="entry name" value="S-adenosyl-L-methionine-dependent methyltransferases"/>
    <property type="match status" value="1"/>
</dbReference>
<dbReference type="Gene3D" id="3.40.50.150">
    <property type="entry name" value="Vaccinia Virus protein VP39"/>
    <property type="match status" value="1"/>
</dbReference>
<dbReference type="RefSeq" id="WP_091727023.1">
    <property type="nucleotide sequence ID" value="NZ_LT629757.1"/>
</dbReference>
<evidence type="ECO:0000259" key="1">
    <source>
        <dbReference type="Pfam" id="PF08241"/>
    </source>
</evidence>
<feature type="domain" description="Methyltransferase type 11" evidence="1">
    <location>
        <begin position="86"/>
        <end position="144"/>
    </location>
</feature>
<dbReference type="AlphaFoldDB" id="A0A1H1PCV7"/>
<sequence>MSDHAWPPGFFDRQDPSDDAAFYAPPRFVTHIDDDAVRAVSDLYDELGVPDGRTLDLMSSWVSHLSRAPVDGLTVLGMNARELHANPLADEVVVQDLNVDPRLPFEDASFDAVVCCVSVDYLVHPVEVLRDAARVLRPGGLVVLTFSNRCFPTKAIRGWLATDEDGRVAIVRDYLERAGFTDVRTELRTERRRGGDPLHAAWARTT</sequence>
<keyword evidence="3" id="KW-1185">Reference proteome</keyword>
<dbReference type="Proteomes" id="UP000198859">
    <property type="component" value="Chromosome I"/>
</dbReference>
<dbReference type="CDD" id="cd02440">
    <property type="entry name" value="AdoMet_MTases"/>
    <property type="match status" value="1"/>
</dbReference>
<dbReference type="GO" id="GO:0032259">
    <property type="term" value="P:methylation"/>
    <property type="evidence" value="ECO:0007669"/>
    <property type="project" value="UniProtKB-KW"/>
</dbReference>
<evidence type="ECO:0000313" key="3">
    <source>
        <dbReference type="Proteomes" id="UP000198859"/>
    </source>
</evidence>
<dbReference type="OrthoDB" id="3818442at2"/>
<name>A0A1H1PCV7_9ACTN</name>
<keyword evidence="2" id="KW-0808">Transferase</keyword>